<evidence type="ECO:0000259" key="17">
    <source>
        <dbReference type="PROSITE" id="PS50835"/>
    </source>
</evidence>
<evidence type="ECO:0000256" key="8">
    <source>
        <dbReference type="ARBA" id="ARBA00022912"/>
    </source>
</evidence>
<comment type="similarity">
    <text evidence="2">Belongs to the protein-tyrosine phosphatase family. Receptor class 2A subfamily.</text>
</comment>
<dbReference type="GO" id="GO:0004725">
    <property type="term" value="F:protein tyrosine phosphatase activity"/>
    <property type="evidence" value="ECO:0007669"/>
    <property type="project" value="UniProtKB-EC"/>
</dbReference>
<proteinExistence type="inferred from homology"/>
<comment type="catalytic activity">
    <reaction evidence="15">
        <text>O-phospho-L-tyrosyl-[protein] + H2O = L-tyrosyl-[protein] + phosphate</text>
        <dbReference type="Rhea" id="RHEA:10684"/>
        <dbReference type="Rhea" id="RHEA-COMP:10136"/>
        <dbReference type="Rhea" id="RHEA-COMP:20101"/>
        <dbReference type="ChEBI" id="CHEBI:15377"/>
        <dbReference type="ChEBI" id="CHEBI:43474"/>
        <dbReference type="ChEBI" id="CHEBI:46858"/>
        <dbReference type="ChEBI" id="CHEBI:61978"/>
        <dbReference type="EC" id="3.1.3.48"/>
    </reaction>
</comment>
<evidence type="ECO:0000256" key="13">
    <source>
        <dbReference type="ARBA" id="ARBA00023180"/>
    </source>
</evidence>
<dbReference type="PANTHER" id="PTHR10075:SF100">
    <property type="entry name" value="FASCICLIN-2"/>
    <property type="match status" value="1"/>
</dbReference>
<evidence type="ECO:0000256" key="1">
    <source>
        <dbReference type="ARBA" id="ARBA00004167"/>
    </source>
</evidence>
<organism evidence="19 20">
    <name type="scientific">Heterorhabditis bacteriophora</name>
    <name type="common">Entomopathogenic nematode worm</name>
    <dbReference type="NCBI Taxonomy" id="37862"/>
    <lineage>
        <taxon>Eukaryota</taxon>
        <taxon>Metazoa</taxon>
        <taxon>Ecdysozoa</taxon>
        <taxon>Nematoda</taxon>
        <taxon>Chromadorea</taxon>
        <taxon>Rhabditida</taxon>
        <taxon>Rhabditina</taxon>
        <taxon>Rhabditomorpha</taxon>
        <taxon>Strongyloidea</taxon>
        <taxon>Heterorhabditidae</taxon>
        <taxon>Heterorhabditis</taxon>
    </lineage>
</organism>
<comment type="subcellular location">
    <subcellularLocation>
        <location evidence="1">Membrane</location>
        <topology evidence="1">Single-pass membrane protein</topology>
    </subcellularLocation>
</comment>
<dbReference type="SMART" id="SM00408">
    <property type="entry name" value="IGc2"/>
    <property type="match status" value="1"/>
</dbReference>
<evidence type="ECO:0000256" key="5">
    <source>
        <dbReference type="ARBA" id="ARBA00022729"/>
    </source>
</evidence>
<dbReference type="PANTHER" id="PTHR10075">
    <property type="entry name" value="BASIGIN RELATED"/>
    <property type="match status" value="1"/>
</dbReference>
<dbReference type="Gene3D" id="2.60.40.10">
    <property type="entry name" value="Immunoglobulins"/>
    <property type="match status" value="2"/>
</dbReference>
<dbReference type="GO" id="GO:0005886">
    <property type="term" value="C:plasma membrane"/>
    <property type="evidence" value="ECO:0007669"/>
    <property type="project" value="TreeGrafter"/>
</dbReference>
<protein>
    <recommendedName>
        <fullName evidence="3">protein-tyrosine-phosphatase</fullName>
        <ecNumber evidence="3">3.1.3.48</ecNumber>
    </recommendedName>
</protein>
<name>A0A1I7WV65_HETBA</name>
<dbReference type="Pfam" id="PF00041">
    <property type="entry name" value="fn3"/>
    <property type="match status" value="1"/>
</dbReference>
<keyword evidence="8" id="KW-0904">Protein phosphatase</keyword>
<keyword evidence="7" id="KW-0378">Hydrolase</keyword>
<dbReference type="InterPro" id="IPR003961">
    <property type="entry name" value="FN3_dom"/>
</dbReference>
<dbReference type="CDD" id="cd00063">
    <property type="entry name" value="FN3"/>
    <property type="match status" value="1"/>
</dbReference>
<evidence type="ECO:0000256" key="2">
    <source>
        <dbReference type="ARBA" id="ARBA00010504"/>
    </source>
</evidence>
<evidence type="ECO:0000313" key="20">
    <source>
        <dbReference type="WBParaSite" id="Hba_09052"/>
    </source>
</evidence>
<dbReference type="SMART" id="SM00409">
    <property type="entry name" value="IG"/>
    <property type="match status" value="1"/>
</dbReference>
<evidence type="ECO:0000256" key="9">
    <source>
        <dbReference type="ARBA" id="ARBA00022989"/>
    </source>
</evidence>
<dbReference type="PROSITE" id="PS50835">
    <property type="entry name" value="IG_LIKE"/>
    <property type="match status" value="1"/>
</dbReference>
<dbReference type="InterPro" id="IPR003599">
    <property type="entry name" value="Ig_sub"/>
</dbReference>
<keyword evidence="5" id="KW-0732">Signal</keyword>
<evidence type="ECO:0000256" key="15">
    <source>
        <dbReference type="ARBA" id="ARBA00051722"/>
    </source>
</evidence>
<dbReference type="GO" id="GO:0070593">
    <property type="term" value="P:dendrite self-avoidance"/>
    <property type="evidence" value="ECO:0007669"/>
    <property type="project" value="TreeGrafter"/>
</dbReference>
<keyword evidence="4" id="KW-0812">Transmembrane</keyword>
<dbReference type="WBParaSite" id="Hba_09052">
    <property type="protein sequence ID" value="Hba_09052"/>
    <property type="gene ID" value="Hba_09052"/>
</dbReference>
<reference evidence="20" key="1">
    <citation type="submission" date="2016-11" db="UniProtKB">
        <authorList>
            <consortium name="WormBaseParasite"/>
        </authorList>
    </citation>
    <scope>IDENTIFICATION</scope>
</reference>
<evidence type="ECO:0000256" key="10">
    <source>
        <dbReference type="ARBA" id="ARBA00023136"/>
    </source>
</evidence>
<dbReference type="SMART" id="SM00060">
    <property type="entry name" value="FN3"/>
    <property type="match status" value="1"/>
</dbReference>
<feature type="domain" description="Ig-like" evidence="17">
    <location>
        <begin position="15"/>
        <end position="99"/>
    </location>
</feature>
<evidence type="ECO:0000256" key="14">
    <source>
        <dbReference type="ARBA" id="ARBA00023319"/>
    </source>
</evidence>
<evidence type="ECO:0000256" key="7">
    <source>
        <dbReference type="ARBA" id="ARBA00022801"/>
    </source>
</evidence>
<keyword evidence="6" id="KW-0677">Repeat</keyword>
<keyword evidence="13" id="KW-0325">Glycoprotein</keyword>
<keyword evidence="10" id="KW-0472">Membrane</keyword>
<dbReference type="InterPro" id="IPR013783">
    <property type="entry name" value="Ig-like_fold"/>
</dbReference>
<evidence type="ECO:0000256" key="16">
    <source>
        <dbReference type="SAM" id="MobiDB-lite"/>
    </source>
</evidence>
<accession>A0A1I7WV65</accession>
<dbReference type="PROSITE" id="PS50853">
    <property type="entry name" value="FN3"/>
    <property type="match status" value="1"/>
</dbReference>
<evidence type="ECO:0000256" key="12">
    <source>
        <dbReference type="ARBA" id="ARBA00023170"/>
    </source>
</evidence>
<dbReference type="SUPFAM" id="SSF49265">
    <property type="entry name" value="Fibronectin type III"/>
    <property type="match status" value="1"/>
</dbReference>
<dbReference type="InterPro" id="IPR003598">
    <property type="entry name" value="Ig_sub2"/>
</dbReference>
<dbReference type="EC" id="3.1.3.48" evidence="3"/>
<dbReference type="AlphaFoldDB" id="A0A1I7WV65"/>
<feature type="domain" description="Fibronectin type-III" evidence="18">
    <location>
        <begin position="175"/>
        <end position="294"/>
    </location>
</feature>
<evidence type="ECO:0000259" key="18">
    <source>
        <dbReference type="PROSITE" id="PS50853"/>
    </source>
</evidence>
<dbReference type="InterPro" id="IPR007110">
    <property type="entry name" value="Ig-like_dom"/>
</dbReference>
<dbReference type="GO" id="GO:0098632">
    <property type="term" value="F:cell-cell adhesion mediator activity"/>
    <property type="evidence" value="ECO:0007669"/>
    <property type="project" value="TreeGrafter"/>
</dbReference>
<dbReference type="InterPro" id="IPR036116">
    <property type="entry name" value="FN3_sf"/>
</dbReference>
<keyword evidence="11" id="KW-1015">Disulfide bond</keyword>
<sequence length="318" mass="34899">MDGEVRNLSVRRVPPYFSYKLEKTYRVGAGGSVNLTCVAVGFPMPRVFWKKSDDVMLDDAITAPIGKNVLTLSNVEQTENFTCVAVSKLGNIEATTTVEVKGKHSINKIYCMIFKIDSLSTLVTVATKHGIPAQPPSLVAKPLDSHSMQLTWGKPMFSLPIIGESLQSGSTVGQGSGRVQRAYYCNNAPIYLTWNPPDVNLRNGNIAQYRISYRVVNSENSSTEEDKKYEYENESGTSSATPMNWQNIVVSSNMSSANLTGLLSYTVYEVSIAAATDRGFGPSSVTIRKRTKENAVDEENPPGEKTLCSECLLRGKRN</sequence>
<dbReference type="Pfam" id="PF13927">
    <property type="entry name" value="Ig_3"/>
    <property type="match status" value="1"/>
</dbReference>
<feature type="region of interest" description="Disordered" evidence="16">
    <location>
        <begin position="222"/>
        <end position="242"/>
    </location>
</feature>
<keyword evidence="9" id="KW-1133">Transmembrane helix</keyword>
<evidence type="ECO:0000256" key="6">
    <source>
        <dbReference type="ARBA" id="ARBA00022737"/>
    </source>
</evidence>
<evidence type="ECO:0000256" key="3">
    <source>
        <dbReference type="ARBA" id="ARBA00013064"/>
    </source>
</evidence>
<dbReference type="GO" id="GO:0007411">
    <property type="term" value="P:axon guidance"/>
    <property type="evidence" value="ECO:0007669"/>
    <property type="project" value="TreeGrafter"/>
</dbReference>
<dbReference type="SUPFAM" id="SSF48726">
    <property type="entry name" value="Immunoglobulin"/>
    <property type="match status" value="1"/>
</dbReference>
<dbReference type="InterPro" id="IPR036179">
    <property type="entry name" value="Ig-like_dom_sf"/>
</dbReference>
<dbReference type="GO" id="GO:0030424">
    <property type="term" value="C:axon"/>
    <property type="evidence" value="ECO:0007669"/>
    <property type="project" value="TreeGrafter"/>
</dbReference>
<dbReference type="Proteomes" id="UP000095283">
    <property type="component" value="Unplaced"/>
</dbReference>
<keyword evidence="12" id="KW-0675">Receptor</keyword>
<keyword evidence="14" id="KW-0393">Immunoglobulin domain</keyword>
<dbReference type="GO" id="GO:0007156">
    <property type="term" value="P:homophilic cell adhesion via plasma membrane adhesion molecules"/>
    <property type="evidence" value="ECO:0007669"/>
    <property type="project" value="TreeGrafter"/>
</dbReference>
<evidence type="ECO:0000313" key="19">
    <source>
        <dbReference type="Proteomes" id="UP000095283"/>
    </source>
</evidence>
<evidence type="ECO:0000256" key="11">
    <source>
        <dbReference type="ARBA" id="ARBA00023157"/>
    </source>
</evidence>
<dbReference type="FunFam" id="2.60.40.10:FF:000010">
    <property type="entry name" value="receptor-type tyrosine-protein phosphatase delta isoform X1"/>
    <property type="match status" value="1"/>
</dbReference>
<evidence type="ECO:0000256" key="4">
    <source>
        <dbReference type="ARBA" id="ARBA00022692"/>
    </source>
</evidence>
<keyword evidence="19" id="KW-1185">Reference proteome</keyword>